<dbReference type="InterPro" id="IPR016155">
    <property type="entry name" value="Mopterin_synth/thiamin_S_b"/>
</dbReference>
<gene>
    <name evidence="1" type="ORF">NCAV_0917</name>
</gene>
<evidence type="ECO:0008006" key="3">
    <source>
        <dbReference type="Google" id="ProtNLM"/>
    </source>
</evidence>
<dbReference type="Gene3D" id="3.10.20.30">
    <property type="match status" value="1"/>
</dbReference>
<organism evidence="1 2">
    <name type="scientific">Candidatus Nitrosocaldus cavascurensis</name>
    <dbReference type="NCBI Taxonomy" id="2058097"/>
    <lineage>
        <taxon>Archaea</taxon>
        <taxon>Nitrososphaerota</taxon>
        <taxon>Nitrososphaeria</taxon>
        <taxon>Candidatus Nitrosocaldales</taxon>
        <taxon>Candidatus Nitrosocaldaceae</taxon>
        <taxon>Candidatus Nitrosocaldus</taxon>
    </lineage>
</organism>
<accession>A0A2K5AR66</accession>
<name>A0A2K5AR66_9ARCH</name>
<evidence type="ECO:0000313" key="1">
    <source>
        <dbReference type="EMBL" id="SPC34094.1"/>
    </source>
</evidence>
<dbReference type="SUPFAM" id="SSF54285">
    <property type="entry name" value="MoaD/ThiS"/>
    <property type="match status" value="1"/>
</dbReference>
<dbReference type="EMBL" id="LT981265">
    <property type="protein sequence ID" value="SPC34094.1"/>
    <property type="molecule type" value="Genomic_DNA"/>
</dbReference>
<dbReference type="AlphaFoldDB" id="A0A2K5AR66"/>
<dbReference type="Pfam" id="PF02597">
    <property type="entry name" value="ThiS"/>
    <property type="match status" value="1"/>
</dbReference>
<dbReference type="InterPro" id="IPR012675">
    <property type="entry name" value="Beta-grasp_dom_sf"/>
</dbReference>
<sequence length="93" mass="9752">MVKIKVRLLGGVKRLLGRDVIDLDAEGEVITLKDLLALLASMSMNRDANGLLAPSNLLVVINGKEASLLGGFDAVIKDGDQVSILTVVHGGCL</sequence>
<evidence type="ECO:0000313" key="2">
    <source>
        <dbReference type="Proteomes" id="UP000236248"/>
    </source>
</evidence>
<dbReference type="KEGG" id="ncv:NCAV_0917"/>
<dbReference type="GeneID" id="41594969"/>
<dbReference type="InterPro" id="IPR003749">
    <property type="entry name" value="ThiS/MoaD-like"/>
</dbReference>
<reference evidence="2" key="1">
    <citation type="submission" date="2018-01" db="EMBL/GenBank/DDBJ databases">
        <authorList>
            <person name="Kerou L M."/>
        </authorList>
    </citation>
    <scope>NUCLEOTIDE SEQUENCE [LARGE SCALE GENOMIC DNA]</scope>
    <source>
        <strain evidence="2">SCU2</strain>
    </source>
</reference>
<dbReference type="RefSeq" id="WP_103287172.1">
    <property type="nucleotide sequence ID" value="NZ_LT981265.1"/>
</dbReference>
<dbReference type="Proteomes" id="UP000236248">
    <property type="component" value="Chromosome NCAV"/>
</dbReference>
<proteinExistence type="predicted"/>
<keyword evidence="2" id="KW-1185">Reference proteome</keyword>
<dbReference type="CDD" id="cd17040">
    <property type="entry name" value="Ubl_MoaD_like"/>
    <property type="match status" value="1"/>
</dbReference>
<protein>
    <recommendedName>
        <fullName evidence="3">MoaD/ThiS family protein</fullName>
    </recommendedName>
</protein>